<feature type="chain" id="PRO_5012331986" evidence="2">
    <location>
        <begin position="25"/>
        <end position="324"/>
    </location>
</feature>
<protein>
    <submittedName>
        <fullName evidence="3">ABC transporter substrate-binding protein</fullName>
    </submittedName>
</protein>
<dbReference type="Gene3D" id="3.40.190.150">
    <property type="entry name" value="Bordetella uptake gene, domain 1"/>
    <property type="match status" value="1"/>
</dbReference>
<dbReference type="Gene3D" id="3.40.190.10">
    <property type="entry name" value="Periplasmic binding protein-like II"/>
    <property type="match status" value="1"/>
</dbReference>
<dbReference type="AlphaFoldDB" id="A0A250DMD1"/>
<dbReference type="CDD" id="cd07012">
    <property type="entry name" value="PBP2_Bug_TTT"/>
    <property type="match status" value="1"/>
</dbReference>
<dbReference type="InterPro" id="IPR042100">
    <property type="entry name" value="Bug_dom1"/>
</dbReference>
<dbReference type="PROSITE" id="PS51318">
    <property type="entry name" value="TAT"/>
    <property type="match status" value="1"/>
</dbReference>
<dbReference type="PIRSF" id="PIRSF017082">
    <property type="entry name" value="YflP"/>
    <property type="match status" value="1"/>
</dbReference>
<dbReference type="Pfam" id="PF03401">
    <property type="entry name" value="TctC"/>
    <property type="match status" value="1"/>
</dbReference>
<accession>A0A250DMD1</accession>
<dbReference type="InterPro" id="IPR005064">
    <property type="entry name" value="BUG"/>
</dbReference>
<dbReference type="KEGG" id="vbo:CKY39_21420"/>
<evidence type="ECO:0000256" key="2">
    <source>
        <dbReference type="SAM" id="SignalP"/>
    </source>
</evidence>
<feature type="signal peptide" evidence="2">
    <location>
        <begin position="1"/>
        <end position="24"/>
    </location>
</feature>
<dbReference type="PANTHER" id="PTHR42928">
    <property type="entry name" value="TRICARBOXYLATE-BINDING PROTEIN"/>
    <property type="match status" value="1"/>
</dbReference>
<sequence>MTTRRTMLSALAVAASLLAAPAFAQGFPSKPIKVVVPQPAGSGPDTLARTLADVLAKSIGQSVVVENRPGANGTLAAAYVLSQPADGYTLFLAGVSNMSWNPHLYKSLGHQPARDFTGVAVIANTPFVTVVSPGLGVKTLPELIKMAKAEPQRLSFASAGIGNSTHLASELLKSRTGIQMQHVPISGAGGPNALTSVMAGDTPVMTTVPVGVVPLVKSGKLVPLAVTGERRLPQLPDVPTFKELGIDMEVPGWYSLVARAGAPGDAVARLNAEINKALDTPEMKERLAGQMLIGVKSAPADVLKFTQRESAAWGPIIDRLGIAQ</sequence>
<comment type="similarity">
    <text evidence="1">Belongs to the UPF0065 (bug) family.</text>
</comment>
<dbReference type="PANTHER" id="PTHR42928:SF5">
    <property type="entry name" value="BLR1237 PROTEIN"/>
    <property type="match status" value="1"/>
</dbReference>
<dbReference type="EMBL" id="CP023284">
    <property type="protein sequence ID" value="ATA55500.1"/>
    <property type="molecule type" value="Genomic_DNA"/>
</dbReference>
<organism evidence="3 4">
    <name type="scientific">Variovorax boronicumulans</name>
    <dbReference type="NCBI Taxonomy" id="436515"/>
    <lineage>
        <taxon>Bacteria</taxon>
        <taxon>Pseudomonadati</taxon>
        <taxon>Pseudomonadota</taxon>
        <taxon>Betaproteobacteria</taxon>
        <taxon>Burkholderiales</taxon>
        <taxon>Comamonadaceae</taxon>
        <taxon>Variovorax</taxon>
    </lineage>
</organism>
<keyword evidence="2" id="KW-0732">Signal</keyword>
<evidence type="ECO:0000313" key="4">
    <source>
        <dbReference type="Proteomes" id="UP000217154"/>
    </source>
</evidence>
<dbReference type="InterPro" id="IPR006311">
    <property type="entry name" value="TAT_signal"/>
</dbReference>
<name>A0A250DMD1_9BURK</name>
<evidence type="ECO:0000313" key="3">
    <source>
        <dbReference type="EMBL" id="ATA55500.1"/>
    </source>
</evidence>
<dbReference type="Proteomes" id="UP000217154">
    <property type="component" value="Chromosome"/>
</dbReference>
<dbReference type="SUPFAM" id="SSF53850">
    <property type="entry name" value="Periplasmic binding protein-like II"/>
    <property type="match status" value="1"/>
</dbReference>
<proteinExistence type="inferred from homology"/>
<evidence type="ECO:0000256" key="1">
    <source>
        <dbReference type="ARBA" id="ARBA00006987"/>
    </source>
</evidence>
<gene>
    <name evidence="3" type="ORF">CKY39_21420</name>
</gene>
<reference evidence="3 4" key="1">
    <citation type="submission" date="2017-09" db="EMBL/GenBank/DDBJ databases">
        <title>The diverse metabolic capabilities of V. boronicumulans make it an excellent choice for continued studies on novel biodegradation.</title>
        <authorList>
            <person name="Sun S."/>
        </authorList>
    </citation>
    <scope>NUCLEOTIDE SEQUENCE [LARGE SCALE GENOMIC DNA]</scope>
    <source>
        <strain evidence="3 4">J1</strain>
    </source>
</reference>
<dbReference type="RefSeq" id="WP_095745858.1">
    <property type="nucleotide sequence ID" value="NZ_CP023284.1"/>
</dbReference>